<sequence length="221" mass="26147">MGAVPNDINIPSPPSYAVYEDKHGNLVNRALNRESLNFLKVIWPTRPSYGRYSVDQYMQRKQHMQDHNRERSMSRQLSKKNDSDVNKKSNKRRQKSKRKSDENIFVGVRPSSSLRSLLRPTEFRLYYMRPESISSFNQMPIRMPLMLAYMSSSGTMHNFSFKQYEHHSGPFWQLVVNNAENDEPMYYFYFQFRSLSSLIKHYKSFAIDSSEGKCEIFPLEK</sequence>
<dbReference type="OMA" id="FYMRPES"/>
<dbReference type="AlphaFoldDB" id="A0A0N5CQG0"/>
<dbReference type="Proteomes" id="UP000276776">
    <property type="component" value="Unassembled WGS sequence"/>
</dbReference>
<gene>
    <name evidence="2" type="ORF">TCLT_LOCUS2461</name>
</gene>
<dbReference type="PANTHER" id="PTHR31128">
    <property type="entry name" value="PROTEIN CBR-CLEC-135-RELATED"/>
    <property type="match status" value="1"/>
</dbReference>
<evidence type="ECO:0000313" key="2">
    <source>
        <dbReference type="EMBL" id="VDM98429.1"/>
    </source>
</evidence>
<evidence type="ECO:0000256" key="1">
    <source>
        <dbReference type="SAM" id="MobiDB-lite"/>
    </source>
</evidence>
<proteinExistence type="predicted"/>
<organism evidence="4">
    <name type="scientific">Thelazia callipaeda</name>
    <name type="common">Oriental eyeworm</name>
    <name type="synonym">Parasitic nematode</name>
    <dbReference type="NCBI Taxonomy" id="103827"/>
    <lineage>
        <taxon>Eukaryota</taxon>
        <taxon>Metazoa</taxon>
        <taxon>Ecdysozoa</taxon>
        <taxon>Nematoda</taxon>
        <taxon>Chromadorea</taxon>
        <taxon>Rhabditida</taxon>
        <taxon>Spirurina</taxon>
        <taxon>Spiruromorpha</taxon>
        <taxon>Thelazioidea</taxon>
        <taxon>Thelaziidae</taxon>
        <taxon>Thelazia</taxon>
    </lineage>
</organism>
<evidence type="ECO:0000313" key="4">
    <source>
        <dbReference type="WBParaSite" id="TCLT_0000246001-mRNA-1"/>
    </source>
</evidence>
<dbReference type="OrthoDB" id="5809669at2759"/>
<accession>A0A0N5CQG0</accession>
<feature type="compositionally biased region" description="Basic and acidic residues" evidence="1">
    <location>
        <begin position="63"/>
        <end position="87"/>
    </location>
</feature>
<dbReference type="WBParaSite" id="TCLT_0000246001-mRNA-1">
    <property type="protein sequence ID" value="TCLT_0000246001-mRNA-1"/>
    <property type="gene ID" value="TCLT_0000246001"/>
</dbReference>
<keyword evidence="3" id="KW-1185">Reference proteome</keyword>
<protein>
    <submittedName>
        <fullName evidence="4">SH2 domain-containing protein</fullName>
    </submittedName>
</protein>
<dbReference type="EMBL" id="UYYF01000512">
    <property type="protein sequence ID" value="VDM98429.1"/>
    <property type="molecule type" value="Genomic_DNA"/>
</dbReference>
<reference evidence="4" key="1">
    <citation type="submission" date="2017-02" db="UniProtKB">
        <authorList>
            <consortium name="WormBaseParasite"/>
        </authorList>
    </citation>
    <scope>IDENTIFICATION</scope>
</reference>
<reference evidence="2 3" key="2">
    <citation type="submission" date="2018-11" db="EMBL/GenBank/DDBJ databases">
        <authorList>
            <consortium name="Pathogen Informatics"/>
        </authorList>
    </citation>
    <scope>NUCLEOTIDE SEQUENCE [LARGE SCALE GENOMIC DNA]</scope>
</reference>
<evidence type="ECO:0000313" key="3">
    <source>
        <dbReference type="Proteomes" id="UP000276776"/>
    </source>
</evidence>
<feature type="compositionally biased region" description="Basic residues" evidence="1">
    <location>
        <begin position="88"/>
        <end position="98"/>
    </location>
</feature>
<feature type="region of interest" description="Disordered" evidence="1">
    <location>
        <begin position="60"/>
        <end position="104"/>
    </location>
</feature>
<name>A0A0N5CQG0_THECL</name>